<feature type="compositionally biased region" description="Basic residues" evidence="1">
    <location>
        <begin position="82"/>
        <end position="91"/>
    </location>
</feature>
<protein>
    <submittedName>
        <fullName evidence="2">Uncharacterized protein</fullName>
    </submittedName>
</protein>
<name>A0ABU6Q887_9FABA</name>
<evidence type="ECO:0000313" key="3">
    <source>
        <dbReference type="Proteomes" id="UP001341840"/>
    </source>
</evidence>
<evidence type="ECO:0000313" key="2">
    <source>
        <dbReference type="EMBL" id="MED6107683.1"/>
    </source>
</evidence>
<feature type="compositionally biased region" description="Polar residues" evidence="1">
    <location>
        <begin position="97"/>
        <end position="108"/>
    </location>
</feature>
<organism evidence="2 3">
    <name type="scientific">Stylosanthes scabra</name>
    <dbReference type="NCBI Taxonomy" id="79078"/>
    <lineage>
        <taxon>Eukaryota</taxon>
        <taxon>Viridiplantae</taxon>
        <taxon>Streptophyta</taxon>
        <taxon>Embryophyta</taxon>
        <taxon>Tracheophyta</taxon>
        <taxon>Spermatophyta</taxon>
        <taxon>Magnoliopsida</taxon>
        <taxon>eudicotyledons</taxon>
        <taxon>Gunneridae</taxon>
        <taxon>Pentapetalae</taxon>
        <taxon>rosids</taxon>
        <taxon>fabids</taxon>
        <taxon>Fabales</taxon>
        <taxon>Fabaceae</taxon>
        <taxon>Papilionoideae</taxon>
        <taxon>50 kb inversion clade</taxon>
        <taxon>dalbergioids sensu lato</taxon>
        <taxon>Dalbergieae</taxon>
        <taxon>Pterocarpus clade</taxon>
        <taxon>Stylosanthes</taxon>
    </lineage>
</organism>
<dbReference type="Proteomes" id="UP001341840">
    <property type="component" value="Unassembled WGS sequence"/>
</dbReference>
<comment type="caution">
    <text evidence="2">The sequence shown here is derived from an EMBL/GenBank/DDBJ whole genome shotgun (WGS) entry which is preliminary data.</text>
</comment>
<accession>A0ABU6Q887</accession>
<feature type="region of interest" description="Disordered" evidence="1">
    <location>
        <begin position="70"/>
        <end position="108"/>
    </location>
</feature>
<feature type="non-terminal residue" evidence="2">
    <location>
        <position position="1"/>
    </location>
</feature>
<proteinExistence type="predicted"/>
<sequence length="108" mass="12635">GTQVRPQRRHHARPAPSGQRICCHAVATIQYINHRLEDYAHHWLSVEAYNRTYQFHVNCVPSEEYWVGGEGQPCLPPPYKRPIGRPTKKRKRDESENQSGNQYSVKRK</sequence>
<dbReference type="EMBL" id="JASCZI010000046">
    <property type="protein sequence ID" value="MED6107683.1"/>
    <property type="molecule type" value="Genomic_DNA"/>
</dbReference>
<reference evidence="2 3" key="1">
    <citation type="journal article" date="2023" name="Plants (Basel)">
        <title>Bridging the Gap: Combining Genomics and Transcriptomics Approaches to Understand Stylosanthes scabra, an Orphan Legume from the Brazilian Caatinga.</title>
        <authorList>
            <person name="Ferreira-Neto J.R.C."/>
            <person name="da Silva M.D."/>
            <person name="Binneck E."/>
            <person name="de Melo N.F."/>
            <person name="da Silva R.H."/>
            <person name="de Melo A.L.T.M."/>
            <person name="Pandolfi V."/>
            <person name="Bustamante F.O."/>
            <person name="Brasileiro-Vidal A.C."/>
            <person name="Benko-Iseppon A.M."/>
        </authorList>
    </citation>
    <scope>NUCLEOTIDE SEQUENCE [LARGE SCALE GENOMIC DNA]</scope>
    <source>
        <tissue evidence="2">Leaves</tissue>
    </source>
</reference>
<gene>
    <name evidence="2" type="ORF">PIB30_016302</name>
</gene>
<evidence type="ECO:0000256" key="1">
    <source>
        <dbReference type="SAM" id="MobiDB-lite"/>
    </source>
</evidence>
<keyword evidence="3" id="KW-1185">Reference proteome</keyword>